<evidence type="ECO:0000313" key="2">
    <source>
        <dbReference type="EMBL" id="KAI6654540.1"/>
    </source>
</evidence>
<comment type="caution">
    <text evidence="2">The sequence shown here is derived from an EMBL/GenBank/DDBJ whole genome shotgun (WGS) entry which is preliminary data.</text>
</comment>
<organism evidence="2 3">
    <name type="scientific">Oopsacas minuta</name>
    <dbReference type="NCBI Taxonomy" id="111878"/>
    <lineage>
        <taxon>Eukaryota</taxon>
        <taxon>Metazoa</taxon>
        <taxon>Porifera</taxon>
        <taxon>Hexactinellida</taxon>
        <taxon>Hexasterophora</taxon>
        <taxon>Lyssacinosida</taxon>
        <taxon>Leucopsacidae</taxon>
        <taxon>Oopsacas</taxon>
    </lineage>
</organism>
<sequence>MANSDNRESAAMIFKQARYIVEHDINQIIYCLHHKKLELFSQIDILEKDYFSKRNEMHKSLNTLNSLKPRIEVDLAANNLSEVHDKVTDGLKGGINKLNLDIVHTRKPGKIEIKWGMALRTLLSNIQKSTVAVIKTSPEPTAQTRTQTNNKPKHGQPNSKPKLKPSWADDRDDKDNPWENTEPSWANNLCDIGNPWEITEPSWADDHDDIDNPWEVTEPSWADDHDDIDNLWENTELSWADDHDDIELWEN</sequence>
<feature type="compositionally biased region" description="Polar residues" evidence="1">
    <location>
        <begin position="138"/>
        <end position="150"/>
    </location>
</feature>
<evidence type="ECO:0000256" key="1">
    <source>
        <dbReference type="SAM" id="MobiDB-lite"/>
    </source>
</evidence>
<reference evidence="2 3" key="1">
    <citation type="journal article" date="2023" name="BMC Biol.">
        <title>The compact genome of the sponge Oopsacas minuta (Hexactinellida) is lacking key metazoan core genes.</title>
        <authorList>
            <person name="Santini S."/>
            <person name="Schenkelaars Q."/>
            <person name="Jourda C."/>
            <person name="Duchesne M."/>
            <person name="Belahbib H."/>
            <person name="Rocher C."/>
            <person name="Selva M."/>
            <person name="Riesgo A."/>
            <person name="Vervoort M."/>
            <person name="Leys S.P."/>
            <person name="Kodjabachian L."/>
            <person name="Le Bivic A."/>
            <person name="Borchiellini C."/>
            <person name="Claverie J.M."/>
            <person name="Renard E."/>
        </authorList>
    </citation>
    <scope>NUCLEOTIDE SEQUENCE [LARGE SCALE GENOMIC DNA]</scope>
    <source>
        <strain evidence="2">SPO-2</strain>
    </source>
</reference>
<dbReference type="EMBL" id="JAKMXF010000222">
    <property type="protein sequence ID" value="KAI6654540.1"/>
    <property type="molecule type" value="Genomic_DNA"/>
</dbReference>
<feature type="compositionally biased region" description="Polar residues" evidence="1">
    <location>
        <begin position="178"/>
        <end position="187"/>
    </location>
</feature>
<feature type="region of interest" description="Disordered" evidence="1">
    <location>
        <begin position="136"/>
        <end position="222"/>
    </location>
</feature>
<gene>
    <name evidence="2" type="ORF">LOD99_936</name>
</gene>
<evidence type="ECO:0000313" key="3">
    <source>
        <dbReference type="Proteomes" id="UP001165289"/>
    </source>
</evidence>
<feature type="compositionally biased region" description="Basic and acidic residues" evidence="1">
    <location>
        <begin position="167"/>
        <end position="177"/>
    </location>
</feature>
<proteinExistence type="predicted"/>
<dbReference type="AlphaFoldDB" id="A0AAV7K0C9"/>
<protein>
    <submittedName>
        <fullName evidence="2">Uncharacterized protein</fullName>
    </submittedName>
</protein>
<keyword evidence="3" id="KW-1185">Reference proteome</keyword>
<dbReference type="Proteomes" id="UP001165289">
    <property type="component" value="Unassembled WGS sequence"/>
</dbReference>
<accession>A0AAV7K0C9</accession>
<name>A0AAV7K0C9_9METZ</name>